<accession>A0A975BCE5</accession>
<dbReference type="EMBL" id="CP061799">
    <property type="protein sequence ID" value="QTA82791.1"/>
    <property type="molecule type" value="Genomic_DNA"/>
</dbReference>
<gene>
    <name evidence="1" type="ORF">dnl_51750</name>
</gene>
<dbReference type="Proteomes" id="UP000663720">
    <property type="component" value="Chromosome"/>
</dbReference>
<evidence type="ECO:0000313" key="2">
    <source>
        <dbReference type="Proteomes" id="UP000663720"/>
    </source>
</evidence>
<reference evidence="1" key="1">
    <citation type="journal article" date="2021" name="Microb. Physiol.">
        <title>Proteogenomic Insights into the Physiology of Marine, Sulfate-Reducing, Filamentous Desulfonema limicola and Desulfonema magnum.</title>
        <authorList>
            <person name="Schnaars V."/>
            <person name="Wohlbrand L."/>
            <person name="Scheve S."/>
            <person name="Hinrichs C."/>
            <person name="Reinhardt R."/>
            <person name="Rabus R."/>
        </authorList>
    </citation>
    <scope>NUCLEOTIDE SEQUENCE</scope>
    <source>
        <strain evidence="1">5ac10</strain>
    </source>
</reference>
<keyword evidence="2" id="KW-1185">Reference proteome</keyword>
<evidence type="ECO:0000313" key="1">
    <source>
        <dbReference type="EMBL" id="QTA82791.1"/>
    </source>
</evidence>
<organism evidence="1 2">
    <name type="scientific">Desulfonema limicola</name>
    <dbReference type="NCBI Taxonomy" id="45656"/>
    <lineage>
        <taxon>Bacteria</taxon>
        <taxon>Pseudomonadati</taxon>
        <taxon>Thermodesulfobacteriota</taxon>
        <taxon>Desulfobacteria</taxon>
        <taxon>Desulfobacterales</taxon>
        <taxon>Desulfococcaceae</taxon>
        <taxon>Desulfonema</taxon>
    </lineage>
</organism>
<proteinExistence type="predicted"/>
<dbReference type="AlphaFoldDB" id="A0A975BCE5"/>
<sequence length="92" mass="10466">MKLKTRLFLALLLVGIIPFAVISIISLVNSTQALSDQAFEKLEAMRDVKKSQVIDFFHERKADMDILIETAFVFKQSADHKLISSQENKKTL</sequence>
<name>A0A975BCE5_9BACT</name>
<protein>
    <submittedName>
        <fullName evidence="1">Uncharacterized protein</fullName>
    </submittedName>
</protein>
<dbReference type="KEGG" id="dli:dnl_51750"/>
<dbReference type="RefSeq" id="WP_207688678.1">
    <property type="nucleotide sequence ID" value="NZ_CP061799.1"/>
</dbReference>